<dbReference type="PANTHER" id="PTHR11552">
    <property type="entry name" value="GLUCOSE-METHANOL-CHOLINE GMC OXIDOREDUCTASE"/>
    <property type="match status" value="1"/>
</dbReference>
<accession>G2YKG2</accession>
<dbReference type="SUPFAM" id="SSF51905">
    <property type="entry name" value="FAD/NAD(P)-binding domain"/>
    <property type="match status" value="1"/>
</dbReference>
<dbReference type="PROSITE" id="PS00624">
    <property type="entry name" value="GMC_OXRED_2"/>
    <property type="match status" value="1"/>
</dbReference>
<comment type="similarity">
    <text evidence="1 2">Belongs to the GMC oxidoreductase family.</text>
</comment>
<evidence type="ECO:0000313" key="8">
    <source>
        <dbReference type="Proteomes" id="UP000008177"/>
    </source>
</evidence>
<evidence type="ECO:0000256" key="2">
    <source>
        <dbReference type="RuleBase" id="RU003968"/>
    </source>
</evidence>
<dbReference type="Proteomes" id="UP000008177">
    <property type="component" value="Unplaced contigs"/>
</dbReference>
<dbReference type="GO" id="GO:0050660">
    <property type="term" value="F:flavin adenine dinucleotide binding"/>
    <property type="evidence" value="ECO:0007669"/>
    <property type="project" value="InterPro"/>
</dbReference>
<sequence length="982" mass="104804">MGFYILSSIFLTFQLSELASSIRLGHRDLNADFLPCYDYIIAGGGISGLVLANRLSEDPEVTVLVVEAGNLPRDNDEDFIKYPFEDGEGLGSNYDWNLWTAPQTSLDGSSRPMDLGKGVGGGSLINGMCWTRGGSADYDAWVALGNPGWGWNDLLPYFKRTEKYTNDVDAAFAHELYIYPDASTHGTTGYIDVSYPNYFYPQSKLFLDGLRELGIPTLLDPNNGTTAGGMLIPNNLSPDSQTRSDARRGYYDGFNNRPNLHIATGLVVIRVLMGSAPSEVLARNLPAGQWISGIQIAPSLSTVVREISCSREVILAAGSIHTPQILELSGIGQPYILEQLGLPVHINLPGVGENFQDHPYVGAVYYYTNSNYRTIAQIDNDAQLLTQAEQEYYVNKTGRIITQILGLILRNAGPWTAGAINTVAFPSLSQITSNWANMLTDAENQGVADYLVPGLDASVLSGYDAQKDLIVKLLSRSDVSAYELLNDNVGLMSVAAMHPLSRGSVHITTDNPYVPPDIDPRYCSNPLDLQILTEALMFNNKIVNTDSMKLLQPRPYYPFLPNATPKTLIPAIESGLRTEFHSSGSTAMMPREMGGVVDPDLRVYGTKNLRIVDAGIIPMLPASHLQAPVYAIAEKAADTIKRDNYGLSPQGCGKGSSFARPGPVLSNLSINSLKLSASNPPPSATTPQVVKPSPSSPPSTLSSLQILSPPAGFLVPGPQVENISTPPIPNLGSPVLSASAVFPVLQGWNDSSHSLAHDMGKTVVGTPVRNSIAQSTAMTPSVGVDIGSPTLRNGFDSAFVSSLVPTVHVAPLRTPDTKTSATTSIVPTSNLQSKSTSQLSSSSERTQSTIMSQGNPTLTAPVVAASASSLPLLPPATVQNTQTAIQFEASQTSKPFTTSQNALADVAAVFGAKFEQVASTLVTIPVADTNTQGPTITSPVSVLDILPATPLMFKTLESSDFHSVASMLEVKYATVSTEPLGG</sequence>
<evidence type="ECO:0000256" key="3">
    <source>
        <dbReference type="SAM" id="MobiDB-lite"/>
    </source>
</evidence>
<proteinExistence type="inferred from homology"/>
<dbReference type="InterPro" id="IPR036188">
    <property type="entry name" value="FAD/NAD-bd_sf"/>
</dbReference>
<evidence type="ECO:0000259" key="5">
    <source>
        <dbReference type="PROSITE" id="PS00623"/>
    </source>
</evidence>
<feature type="compositionally biased region" description="Low complexity" evidence="3">
    <location>
        <begin position="828"/>
        <end position="854"/>
    </location>
</feature>
<feature type="signal peptide" evidence="4">
    <location>
        <begin position="1"/>
        <end position="21"/>
    </location>
</feature>
<evidence type="ECO:0000259" key="6">
    <source>
        <dbReference type="PROSITE" id="PS00624"/>
    </source>
</evidence>
<feature type="domain" description="Glucose-methanol-choline oxidoreductase N-terminal" evidence="6">
    <location>
        <begin position="318"/>
        <end position="332"/>
    </location>
</feature>
<dbReference type="HOGENOM" id="CLU_307585_0_0_1"/>
<dbReference type="eggNOG" id="KOG1238">
    <property type="taxonomic scope" value="Eukaryota"/>
</dbReference>
<dbReference type="AlphaFoldDB" id="G2YKG2"/>
<protein>
    <recommendedName>
        <fullName evidence="5 6">Glucose-methanol-choline oxidoreductase N-terminal domain-containing protein</fullName>
    </recommendedName>
</protein>
<dbReference type="Pfam" id="PF05199">
    <property type="entry name" value="GMC_oxred_C"/>
    <property type="match status" value="1"/>
</dbReference>
<dbReference type="Pfam" id="PF00732">
    <property type="entry name" value="GMC_oxred_N"/>
    <property type="match status" value="1"/>
</dbReference>
<dbReference type="Gene3D" id="3.50.50.60">
    <property type="entry name" value="FAD/NAD(P)-binding domain"/>
    <property type="match status" value="1"/>
</dbReference>
<dbReference type="InterPro" id="IPR012132">
    <property type="entry name" value="GMC_OxRdtase"/>
</dbReference>
<dbReference type="OrthoDB" id="269227at2759"/>
<dbReference type="InterPro" id="IPR007867">
    <property type="entry name" value="GMC_OxRtase_C"/>
</dbReference>
<dbReference type="GO" id="GO:0044550">
    <property type="term" value="P:secondary metabolite biosynthetic process"/>
    <property type="evidence" value="ECO:0007669"/>
    <property type="project" value="TreeGrafter"/>
</dbReference>
<dbReference type="SUPFAM" id="SSF54373">
    <property type="entry name" value="FAD-linked reductases, C-terminal domain"/>
    <property type="match status" value="1"/>
</dbReference>
<keyword evidence="2" id="KW-0274">FAD</keyword>
<keyword evidence="4" id="KW-0732">Signal</keyword>
<dbReference type="EMBL" id="FQ790340">
    <property type="protein sequence ID" value="CCD52110.1"/>
    <property type="molecule type" value="Genomic_DNA"/>
</dbReference>
<feature type="region of interest" description="Disordered" evidence="3">
    <location>
        <begin position="675"/>
        <end position="702"/>
    </location>
</feature>
<dbReference type="STRING" id="999810.G2YKG2"/>
<feature type="compositionally biased region" description="Polar residues" evidence="3">
    <location>
        <begin position="817"/>
        <end position="827"/>
    </location>
</feature>
<dbReference type="InterPro" id="IPR000172">
    <property type="entry name" value="GMC_OxRdtase_N"/>
</dbReference>
<organism evidence="7 8">
    <name type="scientific">Botryotinia fuckeliana (strain T4)</name>
    <name type="common">Noble rot fungus</name>
    <name type="synonym">Botrytis cinerea</name>
    <dbReference type="NCBI Taxonomy" id="999810"/>
    <lineage>
        <taxon>Eukaryota</taxon>
        <taxon>Fungi</taxon>
        <taxon>Dikarya</taxon>
        <taxon>Ascomycota</taxon>
        <taxon>Pezizomycotina</taxon>
        <taxon>Leotiomycetes</taxon>
        <taxon>Helotiales</taxon>
        <taxon>Sclerotiniaceae</taxon>
        <taxon>Botrytis</taxon>
    </lineage>
</organism>
<gene>
    <name evidence="7" type="ORF">BofuT4_P082690.1</name>
</gene>
<name>G2YKG2_BOTF4</name>
<dbReference type="GO" id="GO:0016614">
    <property type="term" value="F:oxidoreductase activity, acting on CH-OH group of donors"/>
    <property type="evidence" value="ECO:0007669"/>
    <property type="project" value="InterPro"/>
</dbReference>
<keyword evidence="2" id="KW-0285">Flavoprotein</keyword>
<evidence type="ECO:0000256" key="1">
    <source>
        <dbReference type="ARBA" id="ARBA00010790"/>
    </source>
</evidence>
<feature type="region of interest" description="Disordered" evidence="3">
    <location>
        <begin position="813"/>
        <end position="854"/>
    </location>
</feature>
<evidence type="ECO:0000313" key="7">
    <source>
        <dbReference type="EMBL" id="CCD52110.1"/>
    </source>
</evidence>
<feature type="chain" id="PRO_5003440550" description="Glucose-methanol-choline oxidoreductase N-terminal domain-containing protein" evidence="4">
    <location>
        <begin position="22"/>
        <end position="982"/>
    </location>
</feature>
<dbReference type="Gene3D" id="3.30.560.10">
    <property type="entry name" value="Glucose Oxidase, domain 3"/>
    <property type="match status" value="1"/>
</dbReference>
<dbReference type="PANTHER" id="PTHR11552:SF115">
    <property type="entry name" value="DEHYDROGENASE XPTC-RELATED"/>
    <property type="match status" value="1"/>
</dbReference>
<evidence type="ECO:0000256" key="4">
    <source>
        <dbReference type="SAM" id="SignalP"/>
    </source>
</evidence>
<dbReference type="PROSITE" id="PS00623">
    <property type="entry name" value="GMC_OXRED_1"/>
    <property type="match status" value="1"/>
</dbReference>
<feature type="domain" description="Glucose-methanol-choline oxidoreductase N-terminal" evidence="5">
    <location>
        <begin position="116"/>
        <end position="139"/>
    </location>
</feature>
<dbReference type="InParanoid" id="G2YKG2"/>
<reference evidence="8" key="1">
    <citation type="journal article" date="2011" name="PLoS Genet.">
        <title>Genomic analysis of the necrotrophic fungal pathogens Sclerotinia sclerotiorum and Botrytis cinerea.</title>
        <authorList>
            <person name="Amselem J."/>
            <person name="Cuomo C.A."/>
            <person name="van Kan J.A."/>
            <person name="Viaud M."/>
            <person name="Benito E.P."/>
            <person name="Couloux A."/>
            <person name="Coutinho P.M."/>
            <person name="de Vries R.P."/>
            <person name="Dyer P.S."/>
            <person name="Fillinger S."/>
            <person name="Fournier E."/>
            <person name="Gout L."/>
            <person name="Hahn M."/>
            <person name="Kohn L."/>
            <person name="Lapalu N."/>
            <person name="Plummer K.M."/>
            <person name="Pradier J.M."/>
            <person name="Quevillon E."/>
            <person name="Sharon A."/>
            <person name="Simon A."/>
            <person name="ten Have A."/>
            <person name="Tudzynski B."/>
            <person name="Tudzynski P."/>
            <person name="Wincker P."/>
            <person name="Andrew M."/>
            <person name="Anthouard V."/>
            <person name="Beever R.E."/>
            <person name="Beffa R."/>
            <person name="Benoit I."/>
            <person name="Bouzid O."/>
            <person name="Brault B."/>
            <person name="Chen Z."/>
            <person name="Choquer M."/>
            <person name="Collemare J."/>
            <person name="Cotton P."/>
            <person name="Danchin E.G."/>
            <person name="Da Silva C."/>
            <person name="Gautier A."/>
            <person name="Giraud C."/>
            <person name="Giraud T."/>
            <person name="Gonzalez C."/>
            <person name="Grossetete S."/>
            <person name="Guldener U."/>
            <person name="Henrissat B."/>
            <person name="Howlett B.J."/>
            <person name="Kodira C."/>
            <person name="Kretschmer M."/>
            <person name="Lappartient A."/>
            <person name="Leroch M."/>
            <person name="Levis C."/>
            <person name="Mauceli E."/>
            <person name="Neuveglise C."/>
            <person name="Oeser B."/>
            <person name="Pearson M."/>
            <person name="Poulain J."/>
            <person name="Poussereau N."/>
            <person name="Quesneville H."/>
            <person name="Rascle C."/>
            <person name="Schumacher J."/>
            <person name="Segurens B."/>
            <person name="Sexton A."/>
            <person name="Silva E."/>
            <person name="Sirven C."/>
            <person name="Soanes D.M."/>
            <person name="Talbot N.J."/>
            <person name="Templeton M."/>
            <person name="Yandava C."/>
            <person name="Yarden O."/>
            <person name="Zeng Q."/>
            <person name="Rollins J.A."/>
            <person name="Lebrun M.H."/>
            <person name="Dickman M."/>
        </authorList>
    </citation>
    <scope>NUCLEOTIDE SEQUENCE [LARGE SCALE GENOMIC DNA]</scope>
    <source>
        <strain evidence="8">T4</strain>
    </source>
</reference>